<name>A0A0V0TQA9_9BILA</name>
<proteinExistence type="predicted"/>
<sequence>MIYTSRQVVLFMLCKAYYLWICIRKSSTSNADIYEIEFQFYCCLLIAAAGMIVGFLITIFLMTLLKLHCEMTIQRQMNCYPIAYYGYLLLFVMVVWDQEENNSVLLLIELFILTTHIQL</sequence>
<gene>
    <name evidence="2" type="ORF">T05_2176</name>
</gene>
<evidence type="ECO:0000256" key="1">
    <source>
        <dbReference type="SAM" id="Phobius"/>
    </source>
</evidence>
<comment type="caution">
    <text evidence="2">The sequence shown here is derived from an EMBL/GenBank/DDBJ whole genome shotgun (WGS) entry which is preliminary data.</text>
</comment>
<accession>A0A0V0TQA9</accession>
<feature type="transmembrane region" description="Helical" evidence="1">
    <location>
        <begin position="7"/>
        <end position="26"/>
    </location>
</feature>
<feature type="transmembrane region" description="Helical" evidence="1">
    <location>
        <begin position="77"/>
        <end position="96"/>
    </location>
</feature>
<dbReference type="Proteomes" id="UP000055048">
    <property type="component" value="Unassembled WGS sequence"/>
</dbReference>
<dbReference type="STRING" id="144512.A0A0V0TQA9"/>
<keyword evidence="1" id="KW-1133">Transmembrane helix</keyword>
<evidence type="ECO:0000313" key="3">
    <source>
        <dbReference type="Proteomes" id="UP000055048"/>
    </source>
</evidence>
<keyword evidence="3" id="KW-1185">Reference proteome</keyword>
<protein>
    <submittedName>
        <fullName evidence="2">Uncharacterized protein</fullName>
    </submittedName>
</protein>
<keyword evidence="1" id="KW-0472">Membrane</keyword>
<keyword evidence="1" id="KW-0812">Transmembrane</keyword>
<dbReference type="EMBL" id="JYDJ01000178">
    <property type="protein sequence ID" value="KRX41210.1"/>
    <property type="molecule type" value="Genomic_DNA"/>
</dbReference>
<evidence type="ECO:0000313" key="2">
    <source>
        <dbReference type="EMBL" id="KRX41210.1"/>
    </source>
</evidence>
<feature type="transmembrane region" description="Helical" evidence="1">
    <location>
        <begin position="38"/>
        <end position="65"/>
    </location>
</feature>
<dbReference type="AlphaFoldDB" id="A0A0V0TQA9"/>
<organism evidence="2 3">
    <name type="scientific">Trichinella murrelli</name>
    <dbReference type="NCBI Taxonomy" id="144512"/>
    <lineage>
        <taxon>Eukaryota</taxon>
        <taxon>Metazoa</taxon>
        <taxon>Ecdysozoa</taxon>
        <taxon>Nematoda</taxon>
        <taxon>Enoplea</taxon>
        <taxon>Dorylaimia</taxon>
        <taxon>Trichinellida</taxon>
        <taxon>Trichinellidae</taxon>
        <taxon>Trichinella</taxon>
    </lineage>
</organism>
<reference evidence="2 3" key="1">
    <citation type="submission" date="2015-01" db="EMBL/GenBank/DDBJ databases">
        <title>Evolution of Trichinella species and genotypes.</title>
        <authorList>
            <person name="Korhonen P.K."/>
            <person name="Edoardo P."/>
            <person name="Giuseppe L.R."/>
            <person name="Gasser R.B."/>
        </authorList>
    </citation>
    <scope>NUCLEOTIDE SEQUENCE [LARGE SCALE GENOMIC DNA]</scope>
    <source>
        <strain evidence="2">ISS417</strain>
    </source>
</reference>
<dbReference type="OrthoDB" id="2192830at2759"/>